<feature type="transmembrane region" description="Helical" evidence="1">
    <location>
        <begin position="134"/>
        <end position="151"/>
    </location>
</feature>
<gene>
    <name evidence="3" type="ORF">GCM10025863_05470</name>
</gene>
<feature type="transmembrane region" description="Helical" evidence="1">
    <location>
        <begin position="41"/>
        <end position="59"/>
    </location>
</feature>
<keyword evidence="1" id="KW-0812">Transmembrane</keyword>
<dbReference type="Pfam" id="PF13548">
    <property type="entry name" value="DUF4126"/>
    <property type="match status" value="1"/>
</dbReference>
<name>A0ABN6WZP2_9MICO</name>
<evidence type="ECO:0000313" key="3">
    <source>
        <dbReference type="EMBL" id="BDZ37933.1"/>
    </source>
</evidence>
<accession>A0ABN6WZP2</accession>
<feature type="domain" description="DUF4126" evidence="2">
    <location>
        <begin position="5"/>
        <end position="186"/>
    </location>
</feature>
<dbReference type="InterPro" id="IPR025196">
    <property type="entry name" value="DUF4126"/>
</dbReference>
<keyword evidence="1" id="KW-1133">Transmembrane helix</keyword>
<feature type="transmembrane region" description="Helical" evidence="1">
    <location>
        <begin position="157"/>
        <end position="183"/>
    </location>
</feature>
<protein>
    <submittedName>
        <fullName evidence="3">Membrane protein</fullName>
    </submittedName>
</protein>
<reference evidence="4" key="1">
    <citation type="journal article" date="2019" name="Int. J. Syst. Evol. Microbiol.">
        <title>The Global Catalogue of Microorganisms (GCM) 10K type strain sequencing project: providing services to taxonomists for standard genome sequencing and annotation.</title>
        <authorList>
            <consortium name="The Broad Institute Genomics Platform"/>
            <consortium name="The Broad Institute Genome Sequencing Center for Infectious Disease"/>
            <person name="Wu L."/>
            <person name="Ma J."/>
        </authorList>
    </citation>
    <scope>NUCLEOTIDE SEQUENCE [LARGE SCALE GENOMIC DNA]</scope>
    <source>
        <strain evidence="4">NBRC 106310</strain>
    </source>
</reference>
<evidence type="ECO:0000256" key="1">
    <source>
        <dbReference type="SAM" id="Phobius"/>
    </source>
</evidence>
<feature type="transmembrane region" description="Helical" evidence="1">
    <location>
        <begin position="111"/>
        <end position="127"/>
    </location>
</feature>
<proteinExistence type="predicted"/>
<sequence length="223" mass="23025">MIEFLIGSSLAASAGLNAWMPLFLLGLADRFVPAVQLPTGWSWLSGDVTLWIIGALLVLEIVADKIPALDSVNDIVQSVLRPASGGIAFGAGAGAQTIAVEDPSAFFTDNAWVPVVIGVAIALAVHVVKALGRVAANAVTGGLAAPALSTAEDGASFLLAVAAIVVPILALVLLVGLIIALILMAQRRRARSRAARAAVSATRAHLLTTATRFRRRRRLSGPS</sequence>
<evidence type="ECO:0000313" key="4">
    <source>
        <dbReference type="Proteomes" id="UP001321543"/>
    </source>
</evidence>
<evidence type="ECO:0000259" key="2">
    <source>
        <dbReference type="Pfam" id="PF13548"/>
    </source>
</evidence>
<keyword evidence="4" id="KW-1185">Reference proteome</keyword>
<dbReference type="RefSeq" id="WP_286301773.1">
    <property type="nucleotide sequence ID" value="NZ_AP027728.1"/>
</dbReference>
<keyword evidence="1" id="KW-0472">Membrane</keyword>
<organism evidence="3 4">
    <name type="scientific">Microbacterium suwonense</name>
    <dbReference type="NCBI Taxonomy" id="683047"/>
    <lineage>
        <taxon>Bacteria</taxon>
        <taxon>Bacillati</taxon>
        <taxon>Actinomycetota</taxon>
        <taxon>Actinomycetes</taxon>
        <taxon>Micrococcales</taxon>
        <taxon>Microbacteriaceae</taxon>
        <taxon>Microbacterium</taxon>
    </lineage>
</organism>
<dbReference type="EMBL" id="AP027728">
    <property type="protein sequence ID" value="BDZ37933.1"/>
    <property type="molecule type" value="Genomic_DNA"/>
</dbReference>
<dbReference type="Proteomes" id="UP001321543">
    <property type="component" value="Chromosome"/>
</dbReference>